<reference evidence="1" key="2">
    <citation type="submission" date="2021-01" db="UniProtKB">
        <authorList>
            <consortium name="EnsemblMetazoa"/>
        </authorList>
    </citation>
    <scope>IDENTIFICATION</scope>
</reference>
<dbReference type="Gene3D" id="3.30.420.10">
    <property type="entry name" value="Ribonuclease H-like superfamily/Ribonuclease H"/>
    <property type="match status" value="1"/>
</dbReference>
<dbReference type="RefSeq" id="XP_030829807.1">
    <property type="nucleotide sequence ID" value="XM_030973947.1"/>
</dbReference>
<dbReference type="PANTHER" id="PTHR47326">
    <property type="entry name" value="TRANSPOSABLE ELEMENT TC3 TRANSPOSASE-LIKE PROTEIN"/>
    <property type="match status" value="1"/>
</dbReference>
<protein>
    <recommendedName>
        <fullName evidence="3">Transposase</fullName>
    </recommendedName>
</protein>
<name>A0A7M7N457_STRPU</name>
<dbReference type="GeneID" id="115919775"/>
<proteinExistence type="predicted"/>
<dbReference type="OrthoDB" id="10024116at2759"/>
<dbReference type="Proteomes" id="UP000007110">
    <property type="component" value="Unassembled WGS sequence"/>
</dbReference>
<reference evidence="2" key="1">
    <citation type="submission" date="2015-02" db="EMBL/GenBank/DDBJ databases">
        <title>Genome sequencing for Strongylocentrotus purpuratus.</title>
        <authorList>
            <person name="Murali S."/>
            <person name="Liu Y."/>
            <person name="Vee V."/>
            <person name="English A."/>
            <person name="Wang M."/>
            <person name="Skinner E."/>
            <person name="Han Y."/>
            <person name="Muzny D.M."/>
            <person name="Worley K.C."/>
            <person name="Gibbs R.A."/>
        </authorList>
    </citation>
    <scope>NUCLEOTIDE SEQUENCE</scope>
</reference>
<evidence type="ECO:0000313" key="2">
    <source>
        <dbReference type="Proteomes" id="UP000007110"/>
    </source>
</evidence>
<evidence type="ECO:0000313" key="1">
    <source>
        <dbReference type="EnsemblMetazoa" id="XP_030829807"/>
    </source>
</evidence>
<organism evidence="1 2">
    <name type="scientific">Strongylocentrotus purpuratus</name>
    <name type="common">Purple sea urchin</name>
    <dbReference type="NCBI Taxonomy" id="7668"/>
    <lineage>
        <taxon>Eukaryota</taxon>
        <taxon>Metazoa</taxon>
        <taxon>Echinodermata</taxon>
        <taxon>Eleutherozoa</taxon>
        <taxon>Echinozoa</taxon>
        <taxon>Echinoidea</taxon>
        <taxon>Euechinoidea</taxon>
        <taxon>Echinacea</taxon>
        <taxon>Camarodonta</taxon>
        <taxon>Echinidea</taxon>
        <taxon>Strongylocentrotidae</taxon>
        <taxon>Strongylocentrotus</taxon>
    </lineage>
</organism>
<dbReference type="InterPro" id="IPR036397">
    <property type="entry name" value="RNaseH_sf"/>
</dbReference>
<dbReference type="KEGG" id="spu:115919775"/>
<keyword evidence="2" id="KW-1185">Reference proteome</keyword>
<dbReference type="GO" id="GO:0003676">
    <property type="term" value="F:nucleic acid binding"/>
    <property type="evidence" value="ECO:0007669"/>
    <property type="project" value="InterPro"/>
</dbReference>
<evidence type="ECO:0008006" key="3">
    <source>
        <dbReference type="Google" id="ProtNLM"/>
    </source>
</evidence>
<dbReference type="OMA" id="NTHNEHE"/>
<dbReference type="EnsemblMetazoa" id="XM_030973947">
    <property type="protein sequence ID" value="XP_030829807"/>
    <property type="gene ID" value="LOC115919775"/>
</dbReference>
<dbReference type="InParanoid" id="A0A7M7N457"/>
<dbReference type="AlphaFoldDB" id="A0A7M7N457"/>
<accession>A0A7M7N457</accession>
<dbReference type="PANTHER" id="PTHR47326:SF1">
    <property type="entry name" value="HTH PSQ-TYPE DOMAIN-CONTAINING PROTEIN"/>
    <property type="match status" value="1"/>
</dbReference>
<sequence length="198" mass="23027">MVNTHNEHEYAELHHPPGYAFNKNMSREKVSVWIGLCGNGSLVGPYFFEGNINGRAYLDMLNNFIVPEMEQIFPRQRRGAFRRAWWAQDGAPAHRLIAVRNRLTELFGNRIIALHFPVEWPARSPDLTPCDFFLWGYLKGKVFQTPPATIQELRQQITGEVNRLRQDQGMIRRAVRDMRRRCELCMERNGGHVEGTHP</sequence>